<keyword evidence="3" id="KW-0560">Oxidoreductase</keyword>
<dbReference type="GO" id="GO:0071949">
    <property type="term" value="F:FAD binding"/>
    <property type="evidence" value="ECO:0007669"/>
    <property type="project" value="InterPro"/>
</dbReference>
<keyword evidence="6" id="KW-1185">Reference proteome</keyword>
<dbReference type="Gene3D" id="3.50.50.60">
    <property type="entry name" value="FAD/NAD(P)-binding domain"/>
    <property type="match status" value="2"/>
</dbReference>
<protein>
    <submittedName>
        <fullName evidence="5">FAD/NAD(P)-binding domain-containing protein</fullName>
    </submittedName>
</protein>
<keyword evidence="2" id="KW-0274">FAD</keyword>
<dbReference type="EMBL" id="JACAZI010000017">
    <property type="protein sequence ID" value="KAF7342178.1"/>
    <property type="molecule type" value="Genomic_DNA"/>
</dbReference>
<evidence type="ECO:0000313" key="5">
    <source>
        <dbReference type="EMBL" id="KAF7342178.1"/>
    </source>
</evidence>
<evidence type="ECO:0000256" key="3">
    <source>
        <dbReference type="ARBA" id="ARBA00023002"/>
    </source>
</evidence>
<evidence type="ECO:0000256" key="2">
    <source>
        <dbReference type="ARBA" id="ARBA00022827"/>
    </source>
</evidence>
<dbReference type="GO" id="GO:0016491">
    <property type="term" value="F:oxidoreductase activity"/>
    <property type="evidence" value="ECO:0007669"/>
    <property type="project" value="UniProtKB-KW"/>
</dbReference>
<proteinExistence type="predicted"/>
<evidence type="ECO:0000313" key="6">
    <source>
        <dbReference type="Proteomes" id="UP000620124"/>
    </source>
</evidence>
<dbReference type="SUPFAM" id="SSF51905">
    <property type="entry name" value="FAD/NAD(P)-binding domain"/>
    <property type="match status" value="1"/>
</dbReference>
<dbReference type="Pfam" id="PF01494">
    <property type="entry name" value="FAD_binding_3"/>
    <property type="match status" value="1"/>
</dbReference>
<dbReference type="AlphaFoldDB" id="A0A8H7CNX1"/>
<reference evidence="5" key="1">
    <citation type="submission" date="2020-05" db="EMBL/GenBank/DDBJ databases">
        <title>Mycena genomes resolve the evolution of fungal bioluminescence.</title>
        <authorList>
            <person name="Tsai I.J."/>
        </authorList>
    </citation>
    <scope>NUCLEOTIDE SEQUENCE</scope>
    <source>
        <strain evidence="5">CCC161011</strain>
    </source>
</reference>
<keyword evidence="1" id="KW-0285">Flavoprotein</keyword>
<dbReference type="Proteomes" id="UP000620124">
    <property type="component" value="Unassembled WGS sequence"/>
</dbReference>
<dbReference type="Gene3D" id="3.30.70.2450">
    <property type="match status" value="1"/>
</dbReference>
<dbReference type="InterPro" id="IPR036188">
    <property type="entry name" value="FAD/NAD-bd_sf"/>
</dbReference>
<sequence>MAGKNSSRTIVIHAATLEPEKYQPACGNVLATFVAARRQAGYEPNKAERFGFLDGRSCLTSTDFRLLSPYTRFPFGLAIPQSSTEAILLAKLESVGITVSRLYKAVSTTASTDQEDAVDVHFKSGESVQVKYVNAAVSPDNLKEKTVYRIISGKSPAEGASSYAPTSECACFQDIIDSYVLESISDSTLDAQQLRVKKKYWSARFRIRSAIPDSCFKRFGDNPHSGDAAHICSLVGGEGLSLGIRNAITLGPALTAHIRGDNRDALLVKWAAGRRARALGVILDYELQHDPKAGLLGGGWDKL</sequence>
<evidence type="ECO:0000259" key="4">
    <source>
        <dbReference type="Pfam" id="PF01494"/>
    </source>
</evidence>
<evidence type="ECO:0000256" key="1">
    <source>
        <dbReference type="ARBA" id="ARBA00022630"/>
    </source>
</evidence>
<accession>A0A8H7CNX1</accession>
<name>A0A8H7CNX1_9AGAR</name>
<gene>
    <name evidence="5" type="ORF">MVEN_01805600</name>
</gene>
<organism evidence="5 6">
    <name type="scientific">Mycena venus</name>
    <dbReference type="NCBI Taxonomy" id="2733690"/>
    <lineage>
        <taxon>Eukaryota</taxon>
        <taxon>Fungi</taxon>
        <taxon>Dikarya</taxon>
        <taxon>Basidiomycota</taxon>
        <taxon>Agaricomycotina</taxon>
        <taxon>Agaricomycetes</taxon>
        <taxon>Agaricomycetidae</taxon>
        <taxon>Agaricales</taxon>
        <taxon>Marasmiineae</taxon>
        <taxon>Mycenaceae</taxon>
        <taxon>Mycena</taxon>
    </lineage>
</organism>
<feature type="domain" description="FAD-binding" evidence="4">
    <location>
        <begin position="226"/>
        <end position="279"/>
    </location>
</feature>
<dbReference type="InterPro" id="IPR002938">
    <property type="entry name" value="FAD-bd"/>
</dbReference>
<dbReference type="OrthoDB" id="10016252at2759"/>
<comment type="caution">
    <text evidence="5">The sequence shown here is derived from an EMBL/GenBank/DDBJ whole genome shotgun (WGS) entry which is preliminary data.</text>
</comment>